<dbReference type="Proteomes" id="UP000317484">
    <property type="component" value="Unassembled WGS sequence"/>
</dbReference>
<protein>
    <recommendedName>
        <fullName evidence="5">Capsular polysaccharide biosynthesis protein</fullName>
    </recommendedName>
</protein>
<keyword evidence="4" id="KW-1185">Reference proteome</keyword>
<feature type="transmembrane region" description="Helical" evidence="2">
    <location>
        <begin position="32"/>
        <end position="51"/>
    </location>
</feature>
<evidence type="ECO:0008006" key="5">
    <source>
        <dbReference type="Google" id="ProtNLM"/>
    </source>
</evidence>
<gene>
    <name evidence="3" type="ORF">SAMN06273567_102523</name>
</gene>
<dbReference type="GO" id="GO:0004713">
    <property type="term" value="F:protein tyrosine kinase activity"/>
    <property type="evidence" value="ECO:0007669"/>
    <property type="project" value="TreeGrafter"/>
</dbReference>
<keyword evidence="2" id="KW-1133">Transmembrane helix</keyword>
<sequence length="508" mass="52210">MAAHAAENAPHTGGWAVEGDGVGALLVRIRRYWVLVLVVTAVAVVGAFAATRTAETSYVGRTSLIVASNNRSPDQDAVLVQGYVTYFNDAAYQQELLARAEVPDGVAVSAEAAAASPILVISATTGDPRTAQSYAVQVANAFRDDINRVPLAARAEELVLLQDQLDTALSSPGQGAQVLVAELQDRIEQVRANQVNLLQELQAQGGVSVQSPSLVSNLLPAVAGGLLLGVLGAIALASVSRRLHNGLDVAHKVGLHTLVELPRRRGRSAQGRRQQRLGQLANIARVRLTGPGVVALAQAEDGVASAAVARELADQWAGQGYPTVLVSIAGSVLDGAEAASPRLRPGPVAGLSLLELTPPSGDEAPALSVTAISELLEQEALAGQYVVIPAPAVVGSAAAQAICHAADQTVLVVDTVVTRVAAAREAVAVLRQMGAPLMGAVVISMGADPDEGAAHERPAVTWSRESSETRPAGARDLVPSDVNGHAGRPPVAGSPSGVPHRGAPLGRE</sequence>
<organism evidence="3 4">
    <name type="scientific">Geodermatophilus aquaeductus</name>
    <dbReference type="NCBI Taxonomy" id="1564161"/>
    <lineage>
        <taxon>Bacteria</taxon>
        <taxon>Bacillati</taxon>
        <taxon>Actinomycetota</taxon>
        <taxon>Actinomycetes</taxon>
        <taxon>Geodermatophilales</taxon>
        <taxon>Geodermatophilaceae</taxon>
        <taxon>Geodermatophilus</taxon>
    </lineage>
</organism>
<dbReference type="InterPro" id="IPR050445">
    <property type="entry name" value="Bact_polysacc_biosynth/exp"/>
</dbReference>
<feature type="region of interest" description="Disordered" evidence="1">
    <location>
        <begin position="449"/>
        <end position="508"/>
    </location>
</feature>
<dbReference type="PANTHER" id="PTHR32309">
    <property type="entry name" value="TYROSINE-PROTEIN KINASE"/>
    <property type="match status" value="1"/>
</dbReference>
<dbReference type="AlphaFoldDB" id="A0A521CQW2"/>
<dbReference type="InterPro" id="IPR027417">
    <property type="entry name" value="P-loop_NTPase"/>
</dbReference>
<dbReference type="RefSeq" id="WP_142457725.1">
    <property type="nucleotide sequence ID" value="NZ_FXTJ01000002.1"/>
</dbReference>
<keyword evidence="2" id="KW-0812">Transmembrane</keyword>
<reference evidence="3 4" key="1">
    <citation type="submission" date="2017-05" db="EMBL/GenBank/DDBJ databases">
        <authorList>
            <person name="Varghese N."/>
            <person name="Submissions S."/>
        </authorList>
    </citation>
    <scope>NUCLEOTIDE SEQUENCE [LARGE SCALE GENOMIC DNA]</scope>
    <source>
        <strain evidence="3 4">DSM 46834</strain>
    </source>
</reference>
<dbReference type="PANTHER" id="PTHR32309:SF13">
    <property type="entry name" value="FERRIC ENTEROBACTIN TRANSPORT PROTEIN FEPE"/>
    <property type="match status" value="1"/>
</dbReference>
<evidence type="ECO:0000256" key="1">
    <source>
        <dbReference type="SAM" id="MobiDB-lite"/>
    </source>
</evidence>
<proteinExistence type="predicted"/>
<dbReference type="Gene3D" id="3.40.50.300">
    <property type="entry name" value="P-loop containing nucleotide triphosphate hydrolases"/>
    <property type="match status" value="1"/>
</dbReference>
<dbReference type="GO" id="GO:0005886">
    <property type="term" value="C:plasma membrane"/>
    <property type="evidence" value="ECO:0007669"/>
    <property type="project" value="TreeGrafter"/>
</dbReference>
<evidence type="ECO:0000313" key="3">
    <source>
        <dbReference type="EMBL" id="SMO61151.1"/>
    </source>
</evidence>
<accession>A0A521CQW2</accession>
<dbReference type="SUPFAM" id="SSF52540">
    <property type="entry name" value="P-loop containing nucleoside triphosphate hydrolases"/>
    <property type="match status" value="1"/>
</dbReference>
<name>A0A521CQW2_9ACTN</name>
<dbReference type="EMBL" id="FXTJ01000002">
    <property type="protein sequence ID" value="SMO61151.1"/>
    <property type="molecule type" value="Genomic_DNA"/>
</dbReference>
<evidence type="ECO:0000313" key="4">
    <source>
        <dbReference type="Proteomes" id="UP000317484"/>
    </source>
</evidence>
<keyword evidence="2" id="KW-0472">Membrane</keyword>
<evidence type="ECO:0000256" key="2">
    <source>
        <dbReference type="SAM" id="Phobius"/>
    </source>
</evidence>